<dbReference type="Proteomes" id="UP001595796">
    <property type="component" value="Unassembled WGS sequence"/>
</dbReference>
<protein>
    <submittedName>
        <fullName evidence="1">DUF2218 domain-containing protein</fullName>
    </submittedName>
</protein>
<dbReference type="Gene3D" id="3.30.310.50">
    <property type="entry name" value="Alpha-D-phosphohexomutase, C-terminal domain"/>
    <property type="match status" value="1"/>
</dbReference>
<organism evidence="1 2">
    <name type="scientific">Flaviflagellibacter deserti</name>
    <dbReference type="NCBI Taxonomy" id="2267266"/>
    <lineage>
        <taxon>Bacteria</taxon>
        <taxon>Pseudomonadati</taxon>
        <taxon>Pseudomonadota</taxon>
        <taxon>Alphaproteobacteria</taxon>
        <taxon>Hyphomicrobiales</taxon>
        <taxon>Flaviflagellibacter</taxon>
    </lineage>
</organism>
<comment type="caution">
    <text evidence="1">The sequence shown here is derived from an EMBL/GenBank/DDBJ whole genome shotgun (WGS) entry which is preliminary data.</text>
</comment>
<keyword evidence="2" id="KW-1185">Reference proteome</keyword>
<dbReference type="RefSeq" id="WP_114958187.1">
    <property type="nucleotide sequence ID" value="NZ_JBHSJF010000005.1"/>
</dbReference>
<evidence type="ECO:0000313" key="2">
    <source>
        <dbReference type="Proteomes" id="UP001595796"/>
    </source>
</evidence>
<evidence type="ECO:0000313" key="1">
    <source>
        <dbReference type="EMBL" id="MFC5067737.1"/>
    </source>
</evidence>
<name>A0ABV9Z1S1_9HYPH</name>
<dbReference type="InterPro" id="IPR014543">
    <property type="entry name" value="UCP028291"/>
</dbReference>
<sequence length="94" mass="10428">MQIIQADVPTKNGDLYLKQLCKHWAHRLDVTLMGSRGRIIMPSGAVVELEAGPDNLSIKITASESAVAVETGEVVVDHLERFAFREKPLSVSWR</sequence>
<accession>A0ABV9Z1S1</accession>
<proteinExistence type="predicted"/>
<dbReference type="EMBL" id="JBHSJF010000005">
    <property type="protein sequence ID" value="MFC5067737.1"/>
    <property type="molecule type" value="Genomic_DNA"/>
</dbReference>
<gene>
    <name evidence="1" type="ORF">ACFPFW_06870</name>
</gene>
<dbReference type="Pfam" id="PF09981">
    <property type="entry name" value="DUF2218"/>
    <property type="match status" value="1"/>
</dbReference>
<reference evidence="2" key="1">
    <citation type="journal article" date="2019" name="Int. J. Syst. Evol. Microbiol.">
        <title>The Global Catalogue of Microorganisms (GCM) 10K type strain sequencing project: providing services to taxonomists for standard genome sequencing and annotation.</title>
        <authorList>
            <consortium name="The Broad Institute Genomics Platform"/>
            <consortium name="The Broad Institute Genome Sequencing Center for Infectious Disease"/>
            <person name="Wu L."/>
            <person name="Ma J."/>
        </authorList>
    </citation>
    <scope>NUCLEOTIDE SEQUENCE [LARGE SCALE GENOMIC DNA]</scope>
    <source>
        <strain evidence="2">CGMCC 1.16444</strain>
    </source>
</reference>